<dbReference type="OrthoDB" id="2801544at2759"/>
<dbReference type="EMBL" id="KL142385">
    <property type="protein sequence ID" value="KDR73664.1"/>
    <property type="molecule type" value="Genomic_DNA"/>
</dbReference>
<keyword evidence="2" id="KW-0378">Hydrolase</keyword>
<dbReference type="HOGENOM" id="CLU_003233_0_1_1"/>
<dbReference type="STRING" id="685588.A0A067T152"/>
<dbReference type="GO" id="GO:0008094">
    <property type="term" value="F:ATP-dependent activity, acting on DNA"/>
    <property type="evidence" value="ECO:0007669"/>
    <property type="project" value="TreeGrafter"/>
</dbReference>
<dbReference type="InterPro" id="IPR050628">
    <property type="entry name" value="SNF2_RAD54_helicase_TF"/>
</dbReference>
<feature type="region of interest" description="Disordered" evidence="4">
    <location>
        <begin position="1231"/>
        <end position="1251"/>
    </location>
</feature>
<dbReference type="InterPro" id="IPR000330">
    <property type="entry name" value="SNF2_N"/>
</dbReference>
<evidence type="ECO:0000256" key="2">
    <source>
        <dbReference type="ARBA" id="ARBA00022801"/>
    </source>
</evidence>
<accession>A0A067T152</accession>
<keyword evidence="3" id="KW-0067">ATP-binding</keyword>
<protein>
    <recommendedName>
        <fullName evidence="5">Helicase C-terminal domain-containing protein</fullName>
    </recommendedName>
</protein>
<feature type="domain" description="Helicase C-terminal" evidence="5">
    <location>
        <begin position="1007"/>
        <end position="1160"/>
    </location>
</feature>
<dbReference type="Proteomes" id="UP000027222">
    <property type="component" value="Unassembled WGS sequence"/>
</dbReference>
<sequence length="1251" mass="141699">MSTTWCASCCAGCFVSPPKLPSSESPYSLRNLLGAGSISVPIAVQFQHQICDHAHAEDGWHYFHADAVLSHLSTAEDVSLCRELAFLIKQQFISATYCSTHDGTMAIRIYLIPYDLANVQGKLRIRKENVLNPAKRFLRNLLPRISQDMERWFVLEPRGEDRGLLPDSKDARTLAEIYGDLASPHAVPVQGYGEISSRLLDFEDKLEGLGMRSNLYRYQRKSVAAMLQKELDLQDIPDPLFIPVKTLNDQVFYLQPGTMEVLQERPMSAPSRGGILCEELGTGKTVMMLSLIVATRNQISTPEPSIVDERPVMTPLAFRHFPSSELTMARNHILPRNDKKFGVPSLVELLIHRARTAPYCDIPQNLASRKYARDIKNEDEVHTLPLGEAIRANVPFYHHFLGEPSNRDRVQRNKRDRTPRTIYLTSATIVIVPANLLSQWDREIVKHCHISLRVLILRAKTPMPSVQRLATNYDIILMSYTRFSAEANKHDVSQLHSQPPCTCPEIQGFRVPKCTCQTLSVSPFLQIRWKRLVIDEGHVSSSLSTILVPFAKLLSVERRWIVTGTPTTNLLGLSLGSNSGEGARTDNIQGVNTGTEEDIFITPSTPSSLPLSSPPSPSPLSEDESSATAGSKMRTWNKYDREDLNKLGNMITHFIAVPQFNADSKLVTTHVVEPLLDPNGPRPGAIQVLNQVMEMVMIRHRIEDIEQDVVLPPVTRESVLLDLDPFVIKSFNALQAIILINAVDSQRTDQDYMFHPRNAEALQETVRNMSQLLFWRVDESLYNAKQLVANAHVHIKTATDRKMPREDLYGLMEAFTHLRSALEDPLWISMQMHEDVPYRVYDLNQQVYDAWTRVSRPEPHSDPKQTGFLHADRLLKLHDMVVQKPLIKEEKMITWGQMVSQRDLVFRKAFEESQRKKGKGRRKSKHNDDLQSNTQMADNFTKKASAADTLREVQKELDTTLARLEKEVDEEVVPSAASQVSPNKRPSVLVASSPLTKVRIGSSASSKLNYIITEVQKYSPKEKFLIFSESSLTLAHVAEALELIQIKFLRFTTQVTPQFREQLVLTFETSETYRVFLMELKHGARGLNLISASRVIFCEPVWQADVESQAIKRAHRIGQTRPITVKTLAIRETAEENMVARRLALKNSQNKLPKLIEEIGMRHYIANPKFITRPPVLTPIDDFPLIHLPPEFMVPRPHPIFLRIPALPKQISPVEKRVRVEDPITDNVVPVEAEESPKKKKKGPNIRFATP</sequence>
<dbReference type="PANTHER" id="PTHR45626">
    <property type="entry name" value="TRANSCRIPTION TERMINATION FACTOR 2-RELATED"/>
    <property type="match status" value="1"/>
</dbReference>
<evidence type="ECO:0000313" key="7">
    <source>
        <dbReference type="Proteomes" id="UP000027222"/>
    </source>
</evidence>
<proteinExistence type="predicted"/>
<dbReference type="GO" id="GO:0005634">
    <property type="term" value="C:nucleus"/>
    <property type="evidence" value="ECO:0007669"/>
    <property type="project" value="TreeGrafter"/>
</dbReference>
<dbReference type="Pfam" id="PF00271">
    <property type="entry name" value="Helicase_C"/>
    <property type="match status" value="1"/>
</dbReference>
<dbReference type="PROSITE" id="PS51194">
    <property type="entry name" value="HELICASE_CTER"/>
    <property type="match status" value="1"/>
</dbReference>
<dbReference type="InterPro" id="IPR001650">
    <property type="entry name" value="Helicase_C-like"/>
</dbReference>
<evidence type="ECO:0000256" key="3">
    <source>
        <dbReference type="ARBA" id="ARBA00022840"/>
    </source>
</evidence>
<evidence type="ECO:0000256" key="4">
    <source>
        <dbReference type="SAM" id="MobiDB-lite"/>
    </source>
</evidence>
<feature type="compositionally biased region" description="Low complexity" evidence="4">
    <location>
        <begin position="602"/>
        <end position="611"/>
    </location>
</feature>
<dbReference type="InterPro" id="IPR014001">
    <property type="entry name" value="Helicase_ATP-bd"/>
</dbReference>
<dbReference type="Gene3D" id="3.40.50.300">
    <property type="entry name" value="P-loop containing nucleotide triphosphate hydrolases"/>
    <property type="match status" value="1"/>
</dbReference>
<organism evidence="6 7">
    <name type="scientific">Galerina marginata (strain CBS 339.88)</name>
    <dbReference type="NCBI Taxonomy" id="685588"/>
    <lineage>
        <taxon>Eukaryota</taxon>
        <taxon>Fungi</taxon>
        <taxon>Dikarya</taxon>
        <taxon>Basidiomycota</taxon>
        <taxon>Agaricomycotina</taxon>
        <taxon>Agaricomycetes</taxon>
        <taxon>Agaricomycetidae</taxon>
        <taxon>Agaricales</taxon>
        <taxon>Agaricineae</taxon>
        <taxon>Strophariaceae</taxon>
        <taxon>Galerina</taxon>
    </lineage>
</organism>
<dbReference type="InterPro" id="IPR049730">
    <property type="entry name" value="SNF2/RAD54-like_C"/>
</dbReference>
<feature type="region of interest" description="Disordered" evidence="4">
    <location>
        <begin position="912"/>
        <end position="937"/>
    </location>
</feature>
<keyword evidence="7" id="KW-1185">Reference proteome</keyword>
<reference evidence="7" key="1">
    <citation type="journal article" date="2014" name="Proc. Natl. Acad. Sci. U.S.A.">
        <title>Extensive sampling of basidiomycete genomes demonstrates inadequacy of the white-rot/brown-rot paradigm for wood decay fungi.</title>
        <authorList>
            <person name="Riley R."/>
            <person name="Salamov A.A."/>
            <person name="Brown D.W."/>
            <person name="Nagy L.G."/>
            <person name="Floudas D."/>
            <person name="Held B.W."/>
            <person name="Levasseur A."/>
            <person name="Lombard V."/>
            <person name="Morin E."/>
            <person name="Otillar R."/>
            <person name="Lindquist E.A."/>
            <person name="Sun H."/>
            <person name="LaButti K.M."/>
            <person name="Schmutz J."/>
            <person name="Jabbour D."/>
            <person name="Luo H."/>
            <person name="Baker S.E."/>
            <person name="Pisabarro A.G."/>
            <person name="Walton J.D."/>
            <person name="Blanchette R.A."/>
            <person name="Henrissat B."/>
            <person name="Martin F."/>
            <person name="Cullen D."/>
            <person name="Hibbett D.S."/>
            <person name="Grigoriev I.V."/>
        </authorList>
    </citation>
    <scope>NUCLEOTIDE SEQUENCE [LARGE SCALE GENOMIC DNA]</scope>
    <source>
        <strain evidence="7">CBS 339.88</strain>
    </source>
</reference>
<dbReference type="SMART" id="SM00487">
    <property type="entry name" value="DEXDc"/>
    <property type="match status" value="1"/>
</dbReference>
<dbReference type="Gene3D" id="3.40.50.10810">
    <property type="entry name" value="Tandem AAA-ATPase domain"/>
    <property type="match status" value="1"/>
</dbReference>
<dbReference type="GO" id="GO:0005524">
    <property type="term" value="F:ATP binding"/>
    <property type="evidence" value="ECO:0007669"/>
    <property type="project" value="UniProtKB-KW"/>
</dbReference>
<dbReference type="GO" id="GO:0016787">
    <property type="term" value="F:hydrolase activity"/>
    <property type="evidence" value="ECO:0007669"/>
    <property type="project" value="UniProtKB-KW"/>
</dbReference>
<dbReference type="SMART" id="SM00490">
    <property type="entry name" value="HELICc"/>
    <property type="match status" value="1"/>
</dbReference>
<gene>
    <name evidence="6" type="ORF">GALMADRAFT_124954</name>
</gene>
<dbReference type="PANTHER" id="PTHR45626:SF51">
    <property type="entry name" value="SNF2-RELATED DOMAIN-CONTAINING PROTEIN"/>
    <property type="match status" value="1"/>
</dbReference>
<dbReference type="InterPro" id="IPR038718">
    <property type="entry name" value="SNF2-like_sf"/>
</dbReference>
<name>A0A067T152_GALM3</name>
<keyword evidence="1" id="KW-0547">Nucleotide-binding</keyword>
<dbReference type="CDD" id="cd18793">
    <property type="entry name" value="SF2_C_SNF"/>
    <property type="match status" value="1"/>
</dbReference>
<dbReference type="AlphaFoldDB" id="A0A067T152"/>
<feature type="region of interest" description="Disordered" evidence="4">
    <location>
        <begin position="600"/>
        <end position="634"/>
    </location>
</feature>
<dbReference type="GO" id="GO:0006281">
    <property type="term" value="P:DNA repair"/>
    <property type="evidence" value="ECO:0007669"/>
    <property type="project" value="TreeGrafter"/>
</dbReference>
<evidence type="ECO:0000256" key="1">
    <source>
        <dbReference type="ARBA" id="ARBA00022741"/>
    </source>
</evidence>
<evidence type="ECO:0000313" key="6">
    <source>
        <dbReference type="EMBL" id="KDR73664.1"/>
    </source>
</evidence>
<evidence type="ECO:0000259" key="5">
    <source>
        <dbReference type="PROSITE" id="PS51194"/>
    </source>
</evidence>
<dbReference type="InterPro" id="IPR027417">
    <property type="entry name" value="P-loop_NTPase"/>
</dbReference>
<feature type="compositionally biased region" description="Basic residues" evidence="4">
    <location>
        <begin position="916"/>
        <end position="925"/>
    </location>
</feature>
<dbReference type="SUPFAM" id="SSF52540">
    <property type="entry name" value="P-loop containing nucleoside triphosphate hydrolases"/>
    <property type="match status" value="2"/>
</dbReference>
<dbReference type="Pfam" id="PF00176">
    <property type="entry name" value="SNF2-rel_dom"/>
    <property type="match status" value="1"/>
</dbReference>